<dbReference type="InterPro" id="IPR013604">
    <property type="entry name" value="7TM_chemorcpt"/>
</dbReference>
<dbReference type="RefSeq" id="XP_028140834.1">
    <property type="nucleotide sequence ID" value="XM_028285033.1"/>
</dbReference>
<evidence type="ECO:0000256" key="4">
    <source>
        <dbReference type="ARBA" id="ARBA00022989"/>
    </source>
</evidence>
<keyword evidence="5 6" id="KW-0472">Membrane</keyword>
<evidence type="ECO:0000256" key="1">
    <source>
        <dbReference type="ARBA" id="ARBA00004651"/>
    </source>
</evidence>
<evidence type="ECO:0000256" key="5">
    <source>
        <dbReference type="ARBA" id="ARBA00023136"/>
    </source>
</evidence>
<evidence type="ECO:0000256" key="6">
    <source>
        <dbReference type="SAM" id="Phobius"/>
    </source>
</evidence>
<feature type="transmembrane region" description="Helical" evidence="6">
    <location>
        <begin position="85"/>
        <end position="104"/>
    </location>
</feature>
<dbReference type="GO" id="GO:0005886">
    <property type="term" value="C:plasma membrane"/>
    <property type="evidence" value="ECO:0007669"/>
    <property type="project" value="UniProtKB-SubCell"/>
</dbReference>
<comment type="subcellular location">
    <subcellularLocation>
        <location evidence="1">Cell membrane</location>
        <topology evidence="1">Multi-pass membrane protein</topology>
    </subcellularLocation>
</comment>
<keyword evidence="2" id="KW-1003">Cell membrane</keyword>
<protein>
    <submittedName>
        <fullName evidence="7">Uncharacterized protein LOC114334897 isoform X2</fullName>
    </submittedName>
</protein>
<dbReference type="GO" id="GO:0050909">
    <property type="term" value="P:sensory perception of taste"/>
    <property type="evidence" value="ECO:0007669"/>
    <property type="project" value="InterPro"/>
</dbReference>
<evidence type="ECO:0000256" key="3">
    <source>
        <dbReference type="ARBA" id="ARBA00022692"/>
    </source>
</evidence>
<proteinExistence type="predicted"/>
<name>A0A6P7FWE3_DIAVI</name>
<feature type="transmembrane region" description="Helical" evidence="6">
    <location>
        <begin position="6"/>
        <end position="25"/>
    </location>
</feature>
<organism evidence="7">
    <name type="scientific">Diabrotica virgifera virgifera</name>
    <name type="common">western corn rootworm</name>
    <dbReference type="NCBI Taxonomy" id="50390"/>
    <lineage>
        <taxon>Eukaryota</taxon>
        <taxon>Metazoa</taxon>
        <taxon>Ecdysozoa</taxon>
        <taxon>Arthropoda</taxon>
        <taxon>Hexapoda</taxon>
        <taxon>Insecta</taxon>
        <taxon>Pterygota</taxon>
        <taxon>Neoptera</taxon>
        <taxon>Endopterygota</taxon>
        <taxon>Coleoptera</taxon>
        <taxon>Polyphaga</taxon>
        <taxon>Cucujiformia</taxon>
        <taxon>Chrysomeloidea</taxon>
        <taxon>Chrysomelidae</taxon>
        <taxon>Galerucinae</taxon>
        <taxon>Diabroticina</taxon>
        <taxon>Diabroticites</taxon>
        <taxon>Diabrotica</taxon>
    </lineage>
</organism>
<sequence>MQASVYHNINLFCLIAFSIIPILSCDKIEKKLDELAQTCVYIQSKTGDPHAKDLVIMTKLLNRKYSAAGFFDVNQRLLPQLFSGLMTYLIVILQFNVAVFKKYIKNDVEKVN</sequence>
<gene>
    <name evidence="7" type="primary">LOC114334897</name>
</gene>
<keyword evidence="3 6" id="KW-0812">Transmembrane</keyword>
<dbReference type="AlphaFoldDB" id="A0A6P7FWE3"/>
<accession>A0A6P7FWE3</accession>
<evidence type="ECO:0000256" key="2">
    <source>
        <dbReference type="ARBA" id="ARBA00022475"/>
    </source>
</evidence>
<reference evidence="7" key="1">
    <citation type="submission" date="2025-08" db="UniProtKB">
        <authorList>
            <consortium name="RefSeq"/>
        </authorList>
    </citation>
    <scope>IDENTIFICATION</scope>
    <source>
        <tissue evidence="7">Whole insect</tissue>
    </source>
</reference>
<keyword evidence="4 6" id="KW-1133">Transmembrane helix</keyword>
<evidence type="ECO:0000313" key="7">
    <source>
        <dbReference type="RefSeq" id="XP_028140834.1"/>
    </source>
</evidence>
<dbReference type="Pfam" id="PF08395">
    <property type="entry name" value="7tm_7"/>
    <property type="match status" value="1"/>
</dbReference>